<dbReference type="RefSeq" id="WP_097039223.1">
    <property type="nucleotide sequence ID" value="NZ_OBQF01000001.1"/>
</dbReference>
<keyword evidence="2" id="KW-0328">Glycosyltransferase</keyword>
<dbReference type="PANTHER" id="PTHR43630">
    <property type="entry name" value="POLY-BETA-1,6-N-ACETYL-D-GLUCOSAMINE SYNTHASE"/>
    <property type="match status" value="1"/>
</dbReference>
<evidence type="ECO:0000313" key="5">
    <source>
        <dbReference type="EMBL" id="SOC39121.1"/>
    </source>
</evidence>
<dbReference type="Pfam" id="PF13641">
    <property type="entry name" value="Glyco_tranf_2_3"/>
    <property type="match status" value="1"/>
</dbReference>
<keyword evidence="4" id="KW-0812">Transmembrane</keyword>
<comment type="similarity">
    <text evidence="1">Belongs to the glycosyltransferase 2 family.</text>
</comment>
<dbReference type="EMBL" id="OBQF01000001">
    <property type="protein sequence ID" value="SOC39121.1"/>
    <property type="molecule type" value="Genomic_DNA"/>
</dbReference>
<feature type="transmembrane region" description="Helical" evidence="4">
    <location>
        <begin position="387"/>
        <end position="409"/>
    </location>
</feature>
<dbReference type="GO" id="GO:0016757">
    <property type="term" value="F:glycosyltransferase activity"/>
    <property type="evidence" value="ECO:0007669"/>
    <property type="project" value="UniProtKB-KW"/>
</dbReference>
<keyword evidence="3 5" id="KW-0808">Transferase</keyword>
<keyword evidence="4" id="KW-0472">Membrane</keyword>
<dbReference type="InterPro" id="IPR029044">
    <property type="entry name" value="Nucleotide-diphossugar_trans"/>
</dbReference>
<evidence type="ECO:0000256" key="4">
    <source>
        <dbReference type="SAM" id="Phobius"/>
    </source>
</evidence>
<dbReference type="OrthoDB" id="9766299at2"/>
<keyword evidence="4" id="KW-1133">Transmembrane helix</keyword>
<dbReference type="Gene3D" id="3.90.550.10">
    <property type="entry name" value="Spore Coat Polysaccharide Biosynthesis Protein SpsA, Chain A"/>
    <property type="match status" value="1"/>
</dbReference>
<proteinExistence type="inferred from homology"/>
<feature type="transmembrane region" description="Helical" evidence="4">
    <location>
        <begin position="343"/>
        <end position="367"/>
    </location>
</feature>
<evidence type="ECO:0000256" key="3">
    <source>
        <dbReference type="ARBA" id="ARBA00022679"/>
    </source>
</evidence>
<evidence type="ECO:0000256" key="2">
    <source>
        <dbReference type="ARBA" id="ARBA00022676"/>
    </source>
</evidence>
<feature type="transmembrane region" description="Helical" evidence="4">
    <location>
        <begin position="316"/>
        <end position="337"/>
    </location>
</feature>
<name>A0A285UFR5_9STAP</name>
<protein>
    <submittedName>
        <fullName evidence="5">Cellulose synthase/poly-beta-1,6-N-acetylglucosamine synthase-like glycosyltransferase</fullName>
    </submittedName>
</protein>
<sequence>MDNAVTFITYLNTFMLIFFTALYSYKIIYILVAIWTKRRHRPEAGSIPPFNKYAVIIAARNEALVIGQLIKSIKNQKYPAGNIDIFVVADNCTDNTAEVAEKAGAIVRERFNDKKVGKGYALDHMLGIIEDEYSDRQYDGFFIFDADNLLEENYVAKMNDTFNRGYRIVTSYRNSKNFDRNWISSGYSIWFLHEAEYVNRPRMLLNNSGAISGTGFLVGADVFRENGGWVHHLLTEDIEFTVSQVIRGEKIGYSDAMFYDEQPVTFNQSWKQRMRWAKGFYQVFGAYGGKLAKGIFSGRGNSFSCFDMAMTIMPALLLTFFSVTINGFFFLAGLLIWDLDGNKAIIMATSAAFLGTISWIYLMLFIIGAVTMMSERDKVHCAGWKKVAYTFTFPLFMLTYIPIAITALFKDVEWQPIAHTEAKSIEEMQ</sequence>
<gene>
    <name evidence="5" type="ORF">SAMN05878391_0726</name>
</gene>
<evidence type="ECO:0000313" key="6">
    <source>
        <dbReference type="Proteomes" id="UP000219412"/>
    </source>
</evidence>
<dbReference type="SUPFAM" id="SSF53448">
    <property type="entry name" value="Nucleotide-diphospho-sugar transferases"/>
    <property type="match status" value="1"/>
</dbReference>
<dbReference type="PANTHER" id="PTHR43630:SF1">
    <property type="entry name" value="POLY-BETA-1,6-N-ACETYL-D-GLUCOSAMINE SYNTHASE"/>
    <property type="match status" value="1"/>
</dbReference>
<organism evidence="5 6">
    <name type="scientific">Salinicoccus kekensis</name>
    <dbReference type="NCBI Taxonomy" id="714307"/>
    <lineage>
        <taxon>Bacteria</taxon>
        <taxon>Bacillati</taxon>
        <taxon>Bacillota</taxon>
        <taxon>Bacilli</taxon>
        <taxon>Bacillales</taxon>
        <taxon>Staphylococcaceae</taxon>
        <taxon>Salinicoccus</taxon>
    </lineage>
</organism>
<reference evidence="6" key="1">
    <citation type="submission" date="2017-08" db="EMBL/GenBank/DDBJ databases">
        <authorList>
            <person name="Varghese N."/>
            <person name="Submissions S."/>
        </authorList>
    </citation>
    <scope>NUCLEOTIDE SEQUENCE [LARGE SCALE GENOMIC DNA]</scope>
    <source>
        <strain evidence="6">DSM 23173</strain>
    </source>
</reference>
<feature type="transmembrane region" description="Helical" evidence="4">
    <location>
        <begin position="14"/>
        <end position="35"/>
    </location>
</feature>
<dbReference type="Proteomes" id="UP000219412">
    <property type="component" value="Unassembled WGS sequence"/>
</dbReference>
<evidence type="ECO:0000256" key="1">
    <source>
        <dbReference type="ARBA" id="ARBA00006739"/>
    </source>
</evidence>
<accession>A0A285UFR5</accession>
<keyword evidence="6" id="KW-1185">Reference proteome</keyword>
<dbReference type="CDD" id="cd06438">
    <property type="entry name" value="EpsO_like"/>
    <property type="match status" value="1"/>
</dbReference>
<dbReference type="AlphaFoldDB" id="A0A285UFR5"/>